<dbReference type="PANTHER" id="PTHR12978:SF0">
    <property type="entry name" value="M7GPPPX DIPHOSPHATASE"/>
    <property type="match status" value="1"/>
</dbReference>
<proteinExistence type="inferred from homology"/>
<dbReference type="InterPro" id="IPR008594">
    <property type="entry name" value="DcpS/DCS2"/>
</dbReference>
<evidence type="ECO:0000256" key="6">
    <source>
        <dbReference type="PIRSR" id="PIRSR028973-2"/>
    </source>
</evidence>
<dbReference type="Pfam" id="PF11969">
    <property type="entry name" value="DcpS_C"/>
    <property type="match status" value="1"/>
</dbReference>
<accession>A0A4Y9ZUY0</accession>
<keyword evidence="4" id="KW-0597">Phosphoprotein</keyword>
<dbReference type="InterPro" id="IPR011145">
    <property type="entry name" value="Scavenger_mRNA_decap_enz_N"/>
</dbReference>
<evidence type="ECO:0000256" key="5">
    <source>
        <dbReference type="PIRSR" id="PIRSR028973-1"/>
    </source>
</evidence>
<evidence type="ECO:0000256" key="4">
    <source>
        <dbReference type="ARBA" id="ARBA00022553"/>
    </source>
</evidence>
<dbReference type="OrthoDB" id="10264956at2759"/>
<dbReference type="GO" id="GO:0016787">
    <property type="term" value="F:hydrolase activity"/>
    <property type="evidence" value="ECO:0007669"/>
    <property type="project" value="InterPro"/>
</dbReference>
<feature type="binding site" evidence="6">
    <location>
        <position position="157"/>
    </location>
    <ligand>
        <name>substrate</name>
    </ligand>
</feature>
<feature type="binding site" evidence="6">
    <location>
        <position position="167"/>
    </location>
    <ligand>
        <name>substrate</name>
    </ligand>
</feature>
<dbReference type="GO" id="GO:0000932">
    <property type="term" value="C:P-body"/>
    <property type="evidence" value="ECO:0007669"/>
    <property type="project" value="TreeGrafter"/>
</dbReference>
<dbReference type="GO" id="GO:0000290">
    <property type="term" value="P:deadenylation-dependent decapping of nuclear-transcribed mRNA"/>
    <property type="evidence" value="ECO:0007669"/>
    <property type="project" value="InterPro"/>
</dbReference>
<organism evidence="7 8">
    <name type="scientific">Hericium alpestre</name>
    <dbReference type="NCBI Taxonomy" id="135208"/>
    <lineage>
        <taxon>Eukaryota</taxon>
        <taxon>Fungi</taxon>
        <taxon>Dikarya</taxon>
        <taxon>Basidiomycota</taxon>
        <taxon>Agaricomycotina</taxon>
        <taxon>Agaricomycetes</taxon>
        <taxon>Russulales</taxon>
        <taxon>Hericiaceae</taxon>
        <taxon>Hericium</taxon>
    </lineage>
</organism>
<dbReference type="InterPro" id="IPR036265">
    <property type="entry name" value="HIT-like_sf"/>
</dbReference>
<feature type="binding site" evidence="6">
    <location>
        <position position="188"/>
    </location>
    <ligand>
        <name>substrate</name>
    </ligand>
</feature>
<dbReference type="GO" id="GO:0005634">
    <property type="term" value="C:nucleus"/>
    <property type="evidence" value="ECO:0007669"/>
    <property type="project" value="TreeGrafter"/>
</dbReference>
<evidence type="ECO:0000313" key="7">
    <source>
        <dbReference type="EMBL" id="TFY78044.1"/>
    </source>
</evidence>
<evidence type="ECO:0008006" key="9">
    <source>
        <dbReference type="Google" id="ProtNLM"/>
    </source>
</evidence>
<dbReference type="Pfam" id="PF05652">
    <property type="entry name" value="DcpS"/>
    <property type="match status" value="1"/>
</dbReference>
<comment type="similarity">
    <text evidence="2">Belongs to the HIT family.</text>
</comment>
<dbReference type="GO" id="GO:0000340">
    <property type="term" value="F:RNA 7-methylguanosine cap binding"/>
    <property type="evidence" value="ECO:0007669"/>
    <property type="project" value="TreeGrafter"/>
</dbReference>
<dbReference type="EMBL" id="SFCI01000761">
    <property type="protein sequence ID" value="TFY78044.1"/>
    <property type="molecule type" value="Genomic_DNA"/>
</dbReference>
<protein>
    <recommendedName>
        <fullName evidence="9">HIT domain-containing protein</fullName>
    </recommendedName>
</protein>
<dbReference type="Gene3D" id="3.30.428.10">
    <property type="entry name" value="HIT-like"/>
    <property type="match status" value="1"/>
</dbReference>
<reference evidence="7 8" key="1">
    <citation type="submission" date="2019-02" db="EMBL/GenBank/DDBJ databases">
        <title>Genome sequencing of the rare red list fungi Hericium alpestre (H. flagellum).</title>
        <authorList>
            <person name="Buettner E."/>
            <person name="Kellner H."/>
        </authorList>
    </citation>
    <scope>NUCLEOTIDE SEQUENCE [LARGE SCALE GENOMIC DNA]</scope>
    <source>
        <strain evidence="7 8">DSM 108284</strain>
    </source>
</reference>
<feature type="binding site" evidence="6">
    <location>
        <position position="190"/>
    </location>
    <ligand>
        <name>substrate</name>
    </ligand>
</feature>
<dbReference type="PROSITE" id="PS00892">
    <property type="entry name" value="HIT_1"/>
    <property type="match status" value="1"/>
</dbReference>
<dbReference type="Proteomes" id="UP000298061">
    <property type="component" value="Unassembled WGS sequence"/>
</dbReference>
<sequence>MASSEPPFDLKDFKVERVLSEDPLTHNAAILGSLRLAGGEDRPTIVRVEKAALPSFSPDILDSVKFLGTTDAYSWGLAWLKKSEEGADIKISVICPATEAHIRKVSHAHSNPSLRIQSEGGYKYSAQKIHLVHETPEIYARIVKPYIDAFPPSRTQWVEDILDGRSEVDSVLFRSSPDAPFGFLILPDMKWDGITMSALYLLAITLFKGIRTLRDLTREHIGMLKEIRQRAGQIVKERYGLESTEIRCYVHYQPSYYHFHVHIVNTNYVGLPSMSVGQAHLLDDIISLLELDPPGAPSILQRITLSYGLGDQHGLFVPLKAAQAELTKEDDGDGS</sequence>
<dbReference type="PANTHER" id="PTHR12978">
    <property type="entry name" value="HISTIDINE TRIAD HIT PROTEIN MEMBER"/>
    <property type="match status" value="1"/>
</dbReference>
<gene>
    <name evidence="7" type="ORF">EWM64_g5967</name>
</gene>
<keyword evidence="8" id="KW-1185">Reference proteome</keyword>
<evidence type="ECO:0000256" key="1">
    <source>
        <dbReference type="ARBA" id="ARBA00004496"/>
    </source>
</evidence>
<dbReference type="STRING" id="135208.A0A4Y9ZUY0"/>
<keyword evidence="3" id="KW-0963">Cytoplasm</keyword>
<dbReference type="SUPFAM" id="SSF102860">
    <property type="entry name" value="mRNA decapping enzyme DcpS N-terminal domain"/>
    <property type="match status" value="1"/>
</dbReference>
<comment type="subcellular location">
    <subcellularLocation>
        <location evidence="1">Cytoplasm</location>
    </subcellularLocation>
</comment>
<feature type="active site" description="Nucleophile" evidence="5">
    <location>
        <position position="260"/>
    </location>
</feature>
<dbReference type="SUPFAM" id="SSF54197">
    <property type="entry name" value="HIT-like"/>
    <property type="match status" value="1"/>
</dbReference>
<name>A0A4Y9ZUY0_9AGAM</name>
<dbReference type="InterPro" id="IPR019808">
    <property type="entry name" value="Histidine_triad_CS"/>
</dbReference>
<comment type="caution">
    <text evidence="7">The sequence shown here is derived from an EMBL/GenBank/DDBJ whole genome shotgun (WGS) entry which is preliminary data.</text>
</comment>
<evidence type="ECO:0000313" key="8">
    <source>
        <dbReference type="Proteomes" id="UP000298061"/>
    </source>
</evidence>
<evidence type="ECO:0000256" key="2">
    <source>
        <dbReference type="ARBA" id="ARBA00010208"/>
    </source>
</evidence>
<dbReference type="Gene3D" id="3.30.200.40">
    <property type="entry name" value="Scavenger mRNA decapping enzyme, N-terminal domain"/>
    <property type="match status" value="1"/>
</dbReference>
<evidence type="ECO:0000256" key="3">
    <source>
        <dbReference type="ARBA" id="ARBA00022490"/>
    </source>
</evidence>
<dbReference type="PIRSF" id="PIRSF028973">
    <property type="entry name" value="Scavenger_mRNA_decap_enz"/>
    <property type="match status" value="1"/>
</dbReference>
<feature type="binding site" evidence="6">
    <location>
        <begin position="251"/>
        <end position="262"/>
    </location>
    <ligand>
        <name>substrate</name>
    </ligand>
</feature>
<dbReference type="AlphaFoldDB" id="A0A4Y9ZUY0"/>